<sequence length="105" mass="11402">MRLGKGSAFMSLQKQTYELIISSLEQGRTCVSRVPIVLRMMGFFCFQAFPVVQCPMGLDSNGLPLGVQLLISMQVVGAPNSDRLLIAAAKDLEEGFGGWVPARPL</sequence>
<dbReference type="GO" id="GO:0012505">
    <property type="term" value="C:endomembrane system"/>
    <property type="evidence" value="ECO:0007669"/>
    <property type="project" value="TreeGrafter"/>
</dbReference>
<protein>
    <submittedName>
        <fullName evidence="2">Amidase domain-containing protein</fullName>
    </submittedName>
</protein>
<dbReference type="PANTHER" id="PTHR43372:SF4">
    <property type="entry name" value="FATTY-ACID AMIDE HYDROLASE 2"/>
    <property type="match status" value="1"/>
</dbReference>
<evidence type="ECO:0000313" key="1">
    <source>
        <dbReference type="Proteomes" id="UP000095283"/>
    </source>
</evidence>
<dbReference type="InterPro" id="IPR052739">
    <property type="entry name" value="FAAH2"/>
</dbReference>
<accession>A0A1I7WX65</accession>
<dbReference type="SUPFAM" id="SSF75304">
    <property type="entry name" value="Amidase signature (AS) enzymes"/>
    <property type="match status" value="1"/>
</dbReference>
<name>A0A1I7WX65_HETBA</name>
<reference evidence="2" key="1">
    <citation type="submission" date="2016-11" db="UniProtKB">
        <authorList>
            <consortium name="WormBaseParasite"/>
        </authorList>
    </citation>
    <scope>IDENTIFICATION</scope>
</reference>
<dbReference type="InterPro" id="IPR036928">
    <property type="entry name" value="AS_sf"/>
</dbReference>
<keyword evidence="1" id="KW-1185">Reference proteome</keyword>
<dbReference type="Gene3D" id="3.90.1300.10">
    <property type="entry name" value="Amidase signature (AS) domain"/>
    <property type="match status" value="1"/>
</dbReference>
<dbReference type="PANTHER" id="PTHR43372">
    <property type="entry name" value="FATTY-ACID AMIDE HYDROLASE"/>
    <property type="match status" value="1"/>
</dbReference>
<proteinExistence type="predicted"/>
<organism evidence="1 2">
    <name type="scientific">Heterorhabditis bacteriophora</name>
    <name type="common">Entomopathogenic nematode worm</name>
    <dbReference type="NCBI Taxonomy" id="37862"/>
    <lineage>
        <taxon>Eukaryota</taxon>
        <taxon>Metazoa</taxon>
        <taxon>Ecdysozoa</taxon>
        <taxon>Nematoda</taxon>
        <taxon>Chromadorea</taxon>
        <taxon>Rhabditida</taxon>
        <taxon>Rhabditina</taxon>
        <taxon>Rhabditomorpha</taxon>
        <taxon>Strongyloidea</taxon>
        <taxon>Heterorhabditidae</taxon>
        <taxon>Heterorhabditis</taxon>
    </lineage>
</organism>
<evidence type="ECO:0000313" key="2">
    <source>
        <dbReference type="WBParaSite" id="Hba_09773"/>
    </source>
</evidence>
<dbReference type="WBParaSite" id="Hba_09773">
    <property type="protein sequence ID" value="Hba_09773"/>
    <property type="gene ID" value="Hba_09773"/>
</dbReference>
<dbReference type="AlphaFoldDB" id="A0A1I7WX65"/>
<dbReference type="Proteomes" id="UP000095283">
    <property type="component" value="Unplaced"/>
</dbReference>